<proteinExistence type="predicted"/>
<organism evidence="1 2">
    <name type="scientific">Ensete ventricosum</name>
    <name type="common">Abyssinian banana</name>
    <name type="synonym">Musa ensete</name>
    <dbReference type="NCBI Taxonomy" id="4639"/>
    <lineage>
        <taxon>Eukaryota</taxon>
        <taxon>Viridiplantae</taxon>
        <taxon>Streptophyta</taxon>
        <taxon>Embryophyta</taxon>
        <taxon>Tracheophyta</taxon>
        <taxon>Spermatophyta</taxon>
        <taxon>Magnoliopsida</taxon>
        <taxon>Liliopsida</taxon>
        <taxon>Zingiberales</taxon>
        <taxon>Musaceae</taxon>
        <taxon>Ensete</taxon>
    </lineage>
</organism>
<dbReference type="EMBL" id="AMZH03004280">
    <property type="protein sequence ID" value="RRT69639.1"/>
    <property type="molecule type" value="Genomic_DNA"/>
</dbReference>
<accession>A0A427A037</accession>
<dbReference type="PANTHER" id="PTHR33240:SF8">
    <property type="entry name" value="OS03G0439900 PROTEIN"/>
    <property type="match status" value="1"/>
</dbReference>
<dbReference type="PANTHER" id="PTHR33240">
    <property type="entry name" value="OS08G0508500 PROTEIN"/>
    <property type="match status" value="1"/>
</dbReference>
<dbReference type="Proteomes" id="UP000287651">
    <property type="component" value="Unassembled WGS sequence"/>
</dbReference>
<sequence length="77" mass="8532">MGIATLPMTFSDEPRTKTFMVPFMMVDFPFAYNAIIGRPTLNKLKVVVSTYHRSMKFPTSAGLEEVRSDPGSQGDAT</sequence>
<gene>
    <name evidence="1" type="ORF">B296_00036608</name>
</gene>
<name>A0A427A037_ENSVE</name>
<dbReference type="AlphaFoldDB" id="A0A427A037"/>
<evidence type="ECO:0000313" key="2">
    <source>
        <dbReference type="Proteomes" id="UP000287651"/>
    </source>
</evidence>
<protein>
    <submittedName>
        <fullName evidence="1">Uncharacterized protein</fullName>
    </submittedName>
</protein>
<evidence type="ECO:0000313" key="1">
    <source>
        <dbReference type="EMBL" id="RRT69639.1"/>
    </source>
</evidence>
<reference evidence="1 2" key="1">
    <citation type="journal article" date="2014" name="Agronomy (Basel)">
        <title>A Draft Genome Sequence for Ensete ventricosum, the Drought-Tolerant Tree Against Hunger.</title>
        <authorList>
            <person name="Harrison J."/>
            <person name="Moore K.A."/>
            <person name="Paszkiewicz K."/>
            <person name="Jones T."/>
            <person name="Grant M."/>
            <person name="Ambacheew D."/>
            <person name="Muzemil S."/>
            <person name="Studholme D.J."/>
        </authorList>
    </citation>
    <scope>NUCLEOTIDE SEQUENCE [LARGE SCALE GENOMIC DNA]</scope>
</reference>
<comment type="caution">
    <text evidence="1">The sequence shown here is derived from an EMBL/GenBank/DDBJ whole genome shotgun (WGS) entry which is preliminary data.</text>
</comment>